<dbReference type="PANTHER" id="PTHR10885:SF0">
    <property type="entry name" value="ISOPENTENYL-DIPHOSPHATE DELTA-ISOMERASE"/>
    <property type="match status" value="1"/>
</dbReference>
<evidence type="ECO:0000256" key="9">
    <source>
        <dbReference type="ARBA" id="ARBA00023098"/>
    </source>
</evidence>
<keyword evidence="8" id="KW-0752">Steroid biosynthesis</keyword>
<dbReference type="GO" id="GO:0004452">
    <property type="term" value="F:isopentenyl-diphosphate delta-isomerase activity"/>
    <property type="evidence" value="ECO:0007669"/>
    <property type="project" value="UniProtKB-EC"/>
</dbReference>
<feature type="domain" description="Nudix hydrolase" evidence="13">
    <location>
        <begin position="86"/>
        <end position="255"/>
    </location>
</feature>
<comment type="pathway">
    <text evidence="2">Isoprenoid biosynthesis; dimethylallyl diphosphate biosynthesis; dimethylallyl diphosphate from isopentenyl diphosphate: step 1/1.</text>
</comment>
<keyword evidence="6" id="KW-0479">Metal-binding</keyword>
<feature type="signal peptide" evidence="12">
    <location>
        <begin position="1"/>
        <end position="22"/>
    </location>
</feature>
<keyword evidence="11" id="KW-0413">Isomerase</keyword>
<evidence type="ECO:0000256" key="10">
    <source>
        <dbReference type="ARBA" id="ARBA00023229"/>
    </source>
</evidence>
<organism evidence="14 15">
    <name type="scientific">Diacronema lutheri</name>
    <name type="common">Unicellular marine alga</name>
    <name type="synonym">Monochrysis lutheri</name>
    <dbReference type="NCBI Taxonomy" id="2081491"/>
    <lineage>
        <taxon>Eukaryota</taxon>
        <taxon>Haptista</taxon>
        <taxon>Haptophyta</taxon>
        <taxon>Pavlovophyceae</taxon>
        <taxon>Pavlovales</taxon>
        <taxon>Pavlovaceae</taxon>
        <taxon>Diacronema</taxon>
    </lineage>
</organism>
<dbReference type="Proteomes" id="UP000751190">
    <property type="component" value="Unassembled WGS sequence"/>
</dbReference>
<accession>A0A8J5X7Q7</accession>
<reference evidence="14" key="1">
    <citation type="submission" date="2021-05" db="EMBL/GenBank/DDBJ databases">
        <title>The genome of the haptophyte Pavlova lutheri (Diacronema luteri, Pavlovales) - a model for lipid biosynthesis in eukaryotic algae.</title>
        <authorList>
            <person name="Hulatt C.J."/>
            <person name="Posewitz M.C."/>
        </authorList>
    </citation>
    <scope>NUCLEOTIDE SEQUENCE</scope>
    <source>
        <strain evidence="14">NIVA-4/92</strain>
    </source>
</reference>
<dbReference type="FunFam" id="3.90.79.10:FF:000012">
    <property type="entry name" value="Isopentenyl-diphosphate Delta-isomerase 1"/>
    <property type="match status" value="1"/>
</dbReference>
<evidence type="ECO:0000256" key="5">
    <source>
        <dbReference type="ARBA" id="ARBA00022516"/>
    </source>
</evidence>
<dbReference type="Gene3D" id="3.90.79.10">
    <property type="entry name" value="Nucleoside Triphosphate Pyrophosphohydrolase"/>
    <property type="match status" value="1"/>
</dbReference>
<sequence>MGPSRLALWAVVAACACGRGGAAGARRLAAQPRGSMQLAVDRGPLAGLDPEQVRLMEERVVVVDRADRVVGPESKVNAHLNSHGPMLHRAFSVFLFDEHNRLLLQRRAPTKVTFPSCWTNTCCSHPLHTPDELGVDDGAGLLGGAVTGCARAAIRKLEHELGIPLDTFKTDDLVFLTRIHYIARARADNEAAERAEFGEHEIDYLYVCRTPVAGLRLAPSANEVCETRFVDRAQLREMMRAADAGELRLTPWFAMIAEQFLFRWWEDLDDPAALLSHREVDEIFRFGECARAPLVQ</sequence>
<evidence type="ECO:0000256" key="2">
    <source>
        <dbReference type="ARBA" id="ARBA00004826"/>
    </source>
</evidence>
<dbReference type="OrthoDB" id="510307at2759"/>
<dbReference type="GO" id="GO:0050992">
    <property type="term" value="P:dimethylallyl diphosphate biosynthetic process"/>
    <property type="evidence" value="ECO:0007669"/>
    <property type="project" value="UniProtKB-UniPathway"/>
</dbReference>
<comment type="cofactor">
    <cofactor evidence="1">
        <name>Mg(2+)</name>
        <dbReference type="ChEBI" id="CHEBI:18420"/>
    </cofactor>
</comment>
<dbReference type="GO" id="GO:0005737">
    <property type="term" value="C:cytoplasm"/>
    <property type="evidence" value="ECO:0007669"/>
    <property type="project" value="TreeGrafter"/>
</dbReference>
<dbReference type="GO" id="GO:0009240">
    <property type="term" value="P:isopentenyl diphosphate biosynthetic process"/>
    <property type="evidence" value="ECO:0007669"/>
    <property type="project" value="TreeGrafter"/>
</dbReference>
<evidence type="ECO:0000313" key="14">
    <source>
        <dbReference type="EMBL" id="KAG8457857.1"/>
    </source>
</evidence>
<comment type="similarity">
    <text evidence="3">Belongs to the IPP isomerase type 1 family.</text>
</comment>
<dbReference type="PROSITE" id="PS51462">
    <property type="entry name" value="NUDIX"/>
    <property type="match status" value="1"/>
</dbReference>
<evidence type="ECO:0000259" key="13">
    <source>
        <dbReference type="PROSITE" id="PS51462"/>
    </source>
</evidence>
<evidence type="ECO:0000256" key="8">
    <source>
        <dbReference type="ARBA" id="ARBA00022955"/>
    </source>
</evidence>
<gene>
    <name evidence="14" type="ORF">KFE25_005126</name>
</gene>
<dbReference type="InterPro" id="IPR015797">
    <property type="entry name" value="NUDIX_hydrolase-like_dom_sf"/>
</dbReference>
<keyword evidence="12" id="KW-0732">Signal</keyword>
<dbReference type="GO" id="GO:0046872">
    <property type="term" value="F:metal ion binding"/>
    <property type="evidence" value="ECO:0007669"/>
    <property type="project" value="UniProtKB-KW"/>
</dbReference>
<evidence type="ECO:0000313" key="15">
    <source>
        <dbReference type="Proteomes" id="UP000751190"/>
    </source>
</evidence>
<dbReference type="CDD" id="cd02885">
    <property type="entry name" value="NUDIX_IPP_Isomerase"/>
    <property type="match status" value="1"/>
</dbReference>
<dbReference type="PANTHER" id="PTHR10885">
    <property type="entry name" value="ISOPENTENYL-DIPHOSPHATE DELTA-ISOMERASE"/>
    <property type="match status" value="1"/>
</dbReference>
<dbReference type="Pfam" id="PF00293">
    <property type="entry name" value="NUDIX"/>
    <property type="match status" value="1"/>
</dbReference>
<dbReference type="UniPathway" id="UPA00059">
    <property type="reaction ID" value="UER00104"/>
</dbReference>
<dbReference type="SUPFAM" id="SSF55811">
    <property type="entry name" value="Nudix"/>
    <property type="match status" value="1"/>
</dbReference>
<dbReference type="AlphaFoldDB" id="A0A8J5X7Q7"/>
<keyword evidence="7" id="KW-0460">Magnesium</keyword>
<evidence type="ECO:0000256" key="4">
    <source>
        <dbReference type="ARBA" id="ARBA00012057"/>
    </source>
</evidence>
<feature type="chain" id="PRO_5035220760" description="isopentenyl-diphosphate Delta-isomerase" evidence="12">
    <location>
        <begin position="23"/>
        <end position="296"/>
    </location>
</feature>
<dbReference type="GO" id="GO:0006694">
    <property type="term" value="P:steroid biosynthetic process"/>
    <property type="evidence" value="ECO:0007669"/>
    <property type="project" value="UniProtKB-KW"/>
</dbReference>
<dbReference type="InterPro" id="IPR011876">
    <property type="entry name" value="IsopentenylPP_isomerase_typ1"/>
</dbReference>
<keyword evidence="5" id="KW-0444">Lipid biosynthesis</keyword>
<evidence type="ECO:0000256" key="12">
    <source>
        <dbReference type="SAM" id="SignalP"/>
    </source>
</evidence>
<name>A0A8J5X7Q7_DIALT</name>
<keyword evidence="9" id="KW-0443">Lipid metabolism</keyword>
<evidence type="ECO:0000256" key="11">
    <source>
        <dbReference type="ARBA" id="ARBA00023235"/>
    </source>
</evidence>
<evidence type="ECO:0000256" key="3">
    <source>
        <dbReference type="ARBA" id="ARBA00007579"/>
    </source>
</evidence>
<comment type="caution">
    <text evidence="14">The sequence shown here is derived from an EMBL/GenBank/DDBJ whole genome shotgun (WGS) entry which is preliminary data.</text>
</comment>
<dbReference type="NCBIfam" id="TIGR02150">
    <property type="entry name" value="IPP_isom_1"/>
    <property type="match status" value="1"/>
</dbReference>
<dbReference type="InterPro" id="IPR000086">
    <property type="entry name" value="NUDIX_hydrolase_dom"/>
</dbReference>
<protein>
    <recommendedName>
        <fullName evidence="4">isopentenyl-diphosphate Delta-isomerase</fullName>
        <ecNumber evidence="4">5.3.3.2</ecNumber>
    </recommendedName>
</protein>
<proteinExistence type="inferred from homology"/>
<dbReference type="EMBL" id="JAGTXO010000062">
    <property type="protein sequence ID" value="KAG8457857.1"/>
    <property type="molecule type" value="Genomic_DNA"/>
</dbReference>
<evidence type="ECO:0000256" key="7">
    <source>
        <dbReference type="ARBA" id="ARBA00022842"/>
    </source>
</evidence>
<keyword evidence="10" id="KW-0414">Isoprene biosynthesis</keyword>
<evidence type="ECO:0000256" key="6">
    <source>
        <dbReference type="ARBA" id="ARBA00022723"/>
    </source>
</evidence>
<dbReference type="EC" id="5.3.3.2" evidence="4"/>
<evidence type="ECO:0000256" key="1">
    <source>
        <dbReference type="ARBA" id="ARBA00001946"/>
    </source>
</evidence>
<keyword evidence="15" id="KW-1185">Reference proteome</keyword>
<dbReference type="OMA" id="KAPFDNG"/>
<dbReference type="PROSITE" id="PS51257">
    <property type="entry name" value="PROKAR_LIPOPROTEIN"/>
    <property type="match status" value="1"/>
</dbReference>